<gene>
    <name evidence="1" type="ORF">ACFOX3_06730</name>
</gene>
<reference evidence="2" key="1">
    <citation type="journal article" date="2019" name="Int. J. Syst. Evol. Microbiol.">
        <title>The Global Catalogue of Microorganisms (GCM) 10K type strain sequencing project: providing services to taxonomists for standard genome sequencing and annotation.</title>
        <authorList>
            <consortium name="The Broad Institute Genomics Platform"/>
            <consortium name="The Broad Institute Genome Sequencing Center for Infectious Disease"/>
            <person name="Wu L."/>
            <person name="Ma J."/>
        </authorList>
    </citation>
    <scope>NUCLEOTIDE SEQUENCE [LARGE SCALE GENOMIC DNA]</scope>
    <source>
        <strain evidence="2">CECT 8570</strain>
    </source>
</reference>
<proteinExistence type="predicted"/>
<sequence length="234" mass="26318">MASHWTPLSFEQHGHMRVNAEGSIRSLMKTNMVTVVVSELASIAAELPVFFVKNSETGSFELVALMGFSVDSNVFFDNGVWRGIHIPYCVQNLPFVMASVEEDKYVLCVDESSDQFNAHIGQPLFEASGDQTEYLMSIVKKLLDYKSKQETTARYLETLLEFDLLAEQNLTLDLVGSESVSIGGVYQVDMKRLSQLADDKFIELRRRGFLTAVYAQLLSMQKLRELARLNLAVS</sequence>
<evidence type="ECO:0000313" key="1">
    <source>
        <dbReference type="EMBL" id="MFC4361986.1"/>
    </source>
</evidence>
<comment type="caution">
    <text evidence="1">The sequence shown here is derived from an EMBL/GenBank/DDBJ whole genome shotgun (WGS) entry which is preliminary data.</text>
</comment>
<organism evidence="1 2">
    <name type="scientific">Simiduia curdlanivorans</name>
    <dbReference type="NCBI Taxonomy" id="1492769"/>
    <lineage>
        <taxon>Bacteria</taxon>
        <taxon>Pseudomonadati</taxon>
        <taxon>Pseudomonadota</taxon>
        <taxon>Gammaproteobacteria</taxon>
        <taxon>Cellvibrionales</taxon>
        <taxon>Cellvibrionaceae</taxon>
        <taxon>Simiduia</taxon>
    </lineage>
</organism>
<dbReference type="Pfam" id="PF07277">
    <property type="entry name" value="SapC"/>
    <property type="match status" value="1"/>
</dbReference>
<name>A0ABV8V293_9GAMM</name>
<dbReference type="EMBL" id="JBHSCX010000004">
    <property type="protein sequence ID" value="MFC4361986.1"/>
    <property type="molecule type" value="Genomic_DNA"/>
</dbReference>
<protein>
    <submittedName>
        <fullName evidence="1">SapC family protein</fullName>
    </submittedName>
</protein>
<dbReference type="Proteomes" id="UP001595840">
    <property type="component" value="Unassembled WGS sequence"/>
</dbReference>
<dbReference type="InterPro" id="IPR010836">
    <property type="entry name" value="SapC"/>
</dbReference>
<dbReference type="RefSeq" id="WP_290264201.1">
    <property type="nucleotide sequence ID" value="NZ_JAUFQG010000006.1"/>
</dbReference>
<evidence type="ECO:0000313" key="2">
    <source>
        <dbReference type="Proteomes" id="UP001595840"/>
    </source>
</evidence>
<keyword evidence="2" id="KW-1185">Reference proteome</keyword>
<accession>A0ABV8V293</accession>